<protein>
    <submittedName>
        <fullName evidence="1">Uncharacterized protein</fullName>
    </submittedName>
</protein>
<sequence>MRGESNAGTMLSEQSASKVVRQAYGRAFGRTRELEEIPPTDTHIKYKTRFGGFYFLFGGASLRQSGRNHCCRKNKII</sequence>
<dbReference type="STRING" id="1802662.A2736_00870"/>
<dbReference type="AlphaFoldDB" id="A0A1F8EJR0"/>
<comment type="caution">
    <text evidence="1">The sequence shown here is derived from an EMBL/GenBank/DDBJ whole genome shotgun (WGS) entry which is preliminary data.</text>
</comment>
<accession>A0A1F8EJR0</accession>
<evidence type="ECO:0000313" key="1">
    <source>
        <dbReference type="EMBL" id="OGN00309.1"/>
    </source>
</evidence>
<dbReference type="EMBL" id="MGJC01000007">
    <property type="protein sequence ID" value="OGN00309.1"/>
    <property type="molecule type" value="Genomic_DNA"/>
</dbReference>
<name>A0A1F8EJR0_9BACT</name>
<organism evidence="1 2">
    <name type="scientific">Candidatus Yanofskybacteria bacterium RIFCSPHIGHO2_01_FULL_41_27</name>
    <dbReference type="NCBI Taxonomy" id="1802662"/>
    <lineage>
        <taxon>Bacteria</taxon>
        <taxon>Candidatus Yanofskyibacteriota</taxon>
    </lineage>
</organism>
<evidence type="ECO:0000313" key="2">
    <source>
        <dbReference type="Proteomes" id="UP000177503"/>
    </source>
</evidence>
<proteinExistence type="predicted"/>
<gene>
    <name evidence="1" type="ORF">A2736_00870</name>
</gene>
<dbReference type="Proteomes" id="UP000177503">
    <property type="component" value="Unassembled WGS sequence"/>
</dbReference>
<reference evidence="1 2" key="1">
    <citation type="journal article" date="2016" name="Nat. Commun.">
        <title>Thousands of microbial genomes shed light on interconnected biogeochemical processes in an aquifer system.</title>
        <authorList>
            <person name="Anantharaman K."/>
            <person name="Brown C.T."/>
            <person name="Hug L.A."/>
            <person name="Sharon I."/>
            <person name="Castelle C.J."/>
            <person name="Probst A.J."/>
            <person name="Thomas B.C."/>
            <person name="Singh A."/>
            <person name="Wilkins M.J."/>
            <person name="Karaoz U."/>
            <person name="Brodie E.L."/>
            <person name="Williams K.H."/>
            <person name="Hubbard S.S."/>
            <person name="Banfield J.F."/>
        </authorList>
    </citation>
    <scope>NUCLEOTIDE SEQUENCE [LARGE SCALE GENOMIC DNA]</scope>
</reference>